<evidence type="ECO:0000313" key="7">
    <source>
        <dbReference type="EMBL" id="GGK15440.1"/>
    </source>
</evidence>
<comment type="subcellular location">
    <subcellularLocation>
        <location evidence="1">Membrane</location>
        <topology evidence="1">Multi-pass membrane protein</topology>
    </subcellularLocation>
</comment>
<evidence type="ECO:0000313" key="8">
    <source>
        <dbReference type="Proteomes" id="UP000660265"/>
    </source>
</evidence>
<evidence type="ECO:0000256" key="2">
    <source>
        <dbReference type="ARBA" id="ARBA00022692"/>
    </source>
</evidence>
<dbReference type="EMBL" id="BMMV01000020">
    <property type="protein sequence ID" value="GGK15440.1"/>
    <property type="molecule type" value="Genomic_DNA"/>
</dbReference>
<feature type="signal peptide" evidence="6">
    <location>
        <begin position="1"/>
        <end position="22"/>
    </location>
</feature>
<feature type="transmembrane region" description="Helical" evidence="5">
    <location>
        <begin position="92"/>
        <end position="113"/>
    </location>
</feature>
<keyword evidence="4 5" id="KW-0472">Membrane</keyword>
<sequence length="115" mass="11738">MFIAYAVVGILLAAALSGSAFAMGTRHETIVISMTKVGVPDSWLPRLASLKAAGALGLLAGLWVPFLGAAAAVGVVLYFAGAVIYHVRAKDYAIAPSVVFIVLAVAALILRIASA</sequence>
<keyword evidence="8" id="KW-1185">Reference proteome</keyword>
<evidence type="ECO:0000256" key="5">
    <source>
        <dbReference type="SAM" id="Phobius"/>
    </source>
</evidence>
<evidence type="ECO:0000256" key="4">
    <source>
        <dbReference type="ARBA" id="ARBA00023136"/>
    </source>
</evidence>
<protein>
    <recommendedName>
        <fullName evidence="9">DoxX family protein</fullName>
    </recommendedName>
</protein>
<feature type="chain" id="PRO_5046572900" description="DoxX family protein" evidence="6">
    <location>
        <begin position="23"/>
        <end position="115"/>
    </location>
</feature>
<keyword evidence="2 5" id="KW-0812">Transmembrane</keyword>
<comment type="caution">
    <text evidence="7">The sequence shown here is derived from an EMBL/GenBank/DDBJ whole genome shotgun (WGS) entry which is preliminary data.</text>
</comment>
<name>A0ABQ2ELH9_9ACTN</name>
<dbReference type="RefSeq" id="WP_189110197.1">
    <property type="nucleotide sequence ID" value="NZ_BMMV01000020.1"/>
</dbReference>
<evidence type="ECO:0000256" key="3">
    <source>
        <dbReference type="ARBA" id="ARBA00022989"/>
    </source>
</evidence>
<keyword evidence="6" id="KW-0732">Signal</keyword>
<feature type="transmembrane region" description="Helical" evidence="5">
    <location>
        <begin position="52"/>
        <end position="80"/>
    </location>
</feature>
<dbReference type="Proteomes" id="UP000660265">
    <property type="component" value="Unassembled WGS sequence"/>
</dbReference>
<gene>
    <name evidence="7" type="ORF">GCM10011583_54210</name>
</gene>
<reference evidence="8" key="1">
    <citation type="journal article" date="2019" name="Int. J. Syst. Evol. Microbiol.">
        <title>The Global Catalogue of Microorganisms (GCM) 10K type strain sequencing project: providing services to taxonomists for standard genome sequencing and annotation.</title>
        <authorList>
            <consortium name="The Broad Institute Genomics Platform"/>
            <consortium name="The Broad Institute Genome Sequencing Center for Infectious Disease"/>
            <person name="Wu L."/>
            <person name="Ma J."/>
        </authorList>
    </citation>
    <scope>NUCLEOTIDE SEQUENCE [LARGE SCALE GENOMIC DNA]</scope>
    <source>
        <strain evidence="8">CGMCC 4.7275</strain>
    </source>
</reference>
<evidence type="ECO:0008006" key="9">
    <source>
        <dbReference type="Google" id="ProtNLM"/>
    </source>
</evidence>
<dbReference type="Pfam" id="PF13564">
    <property type="entry name" value="DoxX_2"/>
    <property type="match status" value="1"/>
</dbReference>
<evidence type="ECO:0000256" key="6">
    <source>
        <dbReference type="SAM" id="SignalP"/>
    </source>
</evidence>
<keyword evidence="3 5" id="KW-1133">Transmembrane helix</keyword>
<accession>A0ABQ2ELH9</accession>
<evidence type="ECO:0000256" key="1">
    <source>
        <dbReference type="ARBA" id="ARBA00004141"/>
    </source>
</evidence>
<dbReference type="InterPro" id="IPR032808">
    <property type="entry name" value="DoxX"/>
</dbReference>
<proteinExistence type="predicted"/>
<organism evidence="7 8">
    <name type="scientific">Streptomyces camponoticapitis</name>
    <dbReference type="NCBI Taxonomy" id="1616125"/>
    <lineage>
        <taxon>Bacteria</taxon>
        <taxon>Bacillati</taxon>
        <taxon>Actinomycetota</taxon>
        <taxon>Actinomycetes</taxon>
        <taxon>Kitasatosporales</taxon>
        <taxon>Streptomycetaceae</taxon>
        <taxon>Streptomyces</taxon>
    </lineage>
</organism>